<evidence type="ECO:0008006" key="3">
    <source>
        <dbReference type="Google" id="ProtNLM"/>
    </source>
</evidence>
<feature type="non-terminal residue" evidence="1">
    <location>
        <position position="1"/>
    </location>
</feature>
<dbReference type="HOGENOM" id="CLU_125038_0_0_1"/>
<dbReference type="Proteomes" id="UP000054279">
    <property type="component" value="Unassembled WGS sequence"/>
</dbReference>
<dbReference type="OrthoDB" id="3249498at2759"/>
<accession>A0A0C9U6T5</accession>
<evidence type="ECO:0000313" key="1">
    <source>
        <dbReference type="EMBL" id="KIJ29979.1"/>
    </source>
</evidence>
<proteinExistence type="predicted"/>
<feature type="non-terminal residue" evidence="1">
    <location>
        <position position="121"/>
    </location>
</feature>
<protein>
    <recommendedName>
        <fullName evidence="3">RNase H type-1 domain-containing protein</fullName>
    </recommendedName>
</protein>
<sequence length="121" mass="13342">LGFYIPSKLLGFAFDIPTNALTLNILFYEALTVASTVAWATELSPPPCHVLVYTDSLDSIKMFHSLHTHEGYNELLLFVAGLLLDKQISLRFCHVSGVYIPVASTLSRTLFDPTCQLVPGI</sequence>
<keyword evidence="2" id="KW-1185">Reference proteome</keyword>
<dbReference type="AlphaFoldDB" id="A0A0C9U6T5"/>
<evidence type="ECO:0000313" key="2">
    <source>
        <dbReference type="Proteomes" id="UP000054279"/>
    </source>
</evidence>
<organism evidence="1 2">
    <name type="scientific">Sphaerobolus stellatus (strain SS14)</name>
    <dbReference type="NCBI Taxonomy" id="990650"/>
    <lineage>
        <taxon>Eukaryota</taxon>
        <taxon>Fungi</taxon>
        <taxon>Dikarya</taxon>
        <taxon>Basidiomycota</taxon>
        <taxon>Agaricomycotina</taxon>
        <taxon>Agaricomycetes</taxon>
        <taxon>Phallomycetidae</taxon>
        <taxon>Geastrales</taxon>
        <taxon>Sphaerobolaceae</taxon>
        <taxon>Sphaerobolus</taxon>
    </lineage>
</organism>
<reference evidence="1 2" key="1">
    <citation type="submission" date="2014-06" db="EMBL/GenBank/DDBJ databases">
        <title>Evolutionary Origins and Diversification of the Mycorrhizal Mutualists.</title>
        <authorList>
            <consortium name="DOE Joint Genome Institute"/>
            <consortium name="Mycorrhizal Genomics Consortium"/>
            <person name="Kohler A."/>
            <person name="Kuo A."/>
            <person name="Nagy L.G."/>
            <person name="Floudas D."/>
            <person name="Copeland A."/>
            <person name="Barry K.W."/>
            <person name="Cichocki N."/>
            <person name="Veneault-Fourrey C."/>
            <person name="LaButti K."/>
            <person name="Lindquist E.A."/>
            <person name="Lipzen A."/>
            <person name="Lundell T."/>
            <person name="Morin E."/>
            <person name="Murat C."/>
            <person name="Riley R."/>
            <person name="Ohm R."/>
            <person name="Sun H."/>
            <person name="Tunlid A."/>
            <person name="Henrissat B."/>
            <person name="Grigoriev I.V."/>
            <person name="Hibbett D.S."/>
            <person name="Martin F."/>
        </authorList>
    </citation>
    <scope>NUCLEOTIDE SEQUENCE [LARGE SCALE GENOMIC DNA]</scope>
    <source>
        <strain evidence="1 2">SS14</strain>
    </source>
</reference>
<gene>
    <name evidence="1" type="ORF">M422DRAFT_81480</name>
</gene>
<name>A0A0C9U6T5_SPHS4</name>
<dbReference type="EMBL" id="KN837271">
    <property type="protein sequence ID" value="KIJ29979.1"/>
    <property type="molecule type" value="Genomic_DNA"/>
</dbReference>